<dbReference type="Proteomes" id="UP001595952">
    <property type="component" value="Unassembled WGS sequence"/>
</dbReference>
<name>A0ABV9I9A0_9DEIO</name>
<sequence>MQHKNAAPHRLLLLGTLLLGGVVAQQERSLSARMARMAGTGLTIAQTRERMHDLGTMLGEAGYGPARTHSLSDGTLASRWYNSGDDRTALAFAGQAADGNAFSVVEQSGLVRMNDLIAIP</sequence>
<dbReference type="RefSeq" id="WP_380061867.1">
    <property type="nucleotide sequence ID" value="NZ_JBHSEI010000007.1"/>
</dbReference>
<organism evidence="1 2">
    <name type="scientific">Deinococcus hohokamensis</name>
    <dbReference type="NCBI Taxonomy" id="309883"/>
    <lineage>
        <taxon>Bacteria</taxon>
        <taxon>Thermotogati</taxon>
        <taxon>Deinococcota</taxon>
        <taxon>Deinococci</taxon>
        <taxon>Deinococcales</taxon>
        <taxon>Deinococcaceae</taxon>
        <taxon>Deinococcus</taxon>
    </lineage>
</organism>
<comment type="caution">
    <text evidence="1">The sequence shown here is derived from an EMBL/GenBank/DDBJ whole genome shotgun (WGS) entry which is preliminary data.</text>
</comment>
<reference evidence="2" key="1">
    <citation type="journal article" date="2019" name="Int. J. Syst. Evol. Microbiol.">
        <title>The Global Catalogue of Microorganisms (GCM) 10K type strain sequencing project: providing services to taxonomists for standard genome sequencing and annotation.</title>
        <authorList>
            <consortium name="The Broad Institute Genomics Platform"/>
            <consortium name="The Broad Institute Genome Sequencing Center for Infectious Disease"/>
            <person name="Wu L."/>
            <person name="Ma J."/>
        </authorList>
    </citation>
    <scope>NUCLEOTIDE SEQUENCE [LARGE SCALE GENOMIC DNA]</scope>
    <source>
        <strain evidence="2">CCUG 55995</strain>
    </source>
</reference>
<evidence type="ECO:0000313" key="2">
    <source>
        <dbReference type="Proteomes" id="UP001595952"/>
    </source>
</evidence>
<gene>
    <name evidence="1" type="ORF">ACFO0D_10995</name>
</gene>
<accession>A0ABV9I9A0</accession>
<protein>
    <submittedName>
        <fullName evidence="1">Uncharacterized protein</fullName>
    </submittedName>
</protein>
<proteinExistence type="predicted"/>
<keyword evidence="2" id="KW-1185">Reference proteome</keyword>
<dbReference type="EMBL" id="JBHSEI010000007">
    <property type="protein sequence ID" value="MFC4638865.1"/>
    <property type="molecule type" value="Genomic_DNA"/>
</dbReference>
<evidence type="ECO:0000313" key="1">
    <source>
        <dbReference type="EMBL" id="MFC4638865.1"/>
    </source>
</evidence>